<feature type="transmembrane region" description="Helical" evidence="1">
    <location>
        <begin position="31"/>
        <end position="50"/>
    </location>
</feature>
<accession>A0A917MV25</accession>
<feature type="transmembrane region" description="Helical" evidence="1">
    <location>
        <begin position="151"/>
        <end position="169"/>
    </location>
</feature>
<dbReference type="AlphaFoldDB" id="A0A917MV25"/>
<sequence>MLTTSPGLHQAAATYQFTSFSQFVFHRSNRLYLYTAAVVLTISWLVFKSFYPHPNIIFDSYYYIIGAVNHARVGPWPIGYSWFLRLVHVCSSSAYAVLVVQYLIINLALLYFFFTLRYWFGFHKITSIVLFLFLLLNPIFLFMSNLILSDILFTTLSLLWFTQLIWLIFRPAPYMLFTHALLLLAVFTVRYNALYYPVVGTLAFLLSRQKKGIVIAGIALQLVVLGSFIAYTTHAMQKDYGVASFSPFGSWKMASNALYIYENVYRNDSSAVPPRFQALDNRVRAYFNGPHYKVDVLTNDATWGSFYMWMQPSPLIQHMFSIYGKDRMNLNFVKFAPISPLYGDYGTYIIKKHPGAFLRYFIVPNIMRYMNPPQEVLVDAYNPFSLQRDTIGGPAIRWYQLTTLRVHHSLINFRTQLFIIYPALSTFVHYFFVLSCICFYCLKSFRRLSPALFYSLLAVTVLWLADFAFNITASSPVLRYQLFIMTIEIAFALVFTQYILESTAAKETGASSVK</sequence>
<keyword evidence="1" id="KW-0812">Transmembrane</keyword>
<evidence type="ECO:0000313" key="3">
    <source>
        <dbReference type="Proteomes" id="UP000627292"/>
    </source>
</evidence>
<evidence type="ECO:0008006" key="4">
    <source>
        <dbReference type="Google" id="ProtNLM"/>
    </source>
</evidence>
<dbReference type="Proteomes" id="UP000627292">
    <property type="component" value="Unassembled WGS sequence"/>
</dbReference>
<feature type="transmembrane region" description="Helical" evidence="1">
    <location>
        <begin position="478"/>
        <end position="500"/>
    </location>
</feature>
<feature type="transmembrane region" description="Helical" evidence="1">
    <location>
        <begin position="62"/>
        <end position="83"/>
    </location>
</feature>
<dbReference type="EMBL" id="BMIB01000002">
    <property type="protein sequence ID" value="GGH65562.1"/>
    <property type="molecule type" value="Genomic_DNA"/>
</dbReference>
<organism evidence="2 3">
    <name type="scientific">Filimonas zeae</name>
    <dbReference type="NCBI Taxonomy" id="1737353"/>
    <lineage>
        <taxon>Bacteria</taxon>
        <taxon>Pseudomonadati</taxon>
        <taxon>Bacteroidota</taxon>
        <taxon>Chitinophagia</taxon>
        <taxon>Chitinophagales</taxon>
        <taxon>Chitinophagaceae</taxon>
        <taxon>Filimonas</taxon>
    </lineage>
</organism>
<comment type="caution">
    <text evidence="2">The sequence shown here is derived from an EMBL/GenBank/DDBJ whole genome shotgun (WGS) entry which is preliminary data.</text>
</comment>
<evidence type="ECO:0000313" key="2">
    <source>
        <dbReference type="EMBL" id="GGH65562.1"/>
    </source>
</evidence>
<proteinExistence type="predicted"/>
<protein>
    <recommendedName>
        <fullName evidence="4">Dolichyl-phosphate-mannose-protein mannosyltransferase</fullName>
    </recommendedName>
</protein>
<keyword evidence="1" id="KW-1133">Transmembrane helix</keyword>
<keyword evidence="1" id="KW-0472">Membrane</keyword>
<dbReference type="RefSeq" id="WP_188951779.1">
    <property type="nucleotide sequence ID" value="NZ_BMIB01000002.1"/>
</dbReference>
<keyword evidence="3" id="KW-1185">Reference proteome</keyword>
<feature type="transmembrane region" description="Helical" evidence="1">
    <location>
        <begin position="418"/>
        <end position="442"/>
    </location>
</feature>
<reference evidence="2" key="2">
    <citation type="submission" date="2020-09" db="EMBL/GenBank/DDBJ databases">
        <authorList>
            <person name="Sun Q."/>
            <person name="Zhou Y."/>
        </authorList>
    </citation>
    <scope>NUCLEOTIDE SEQUENCE</scope>
    <source>
        <strain evidence="2">CGMCC 1.15290</strain>
    </source>
</reference>
<reference evidence="2" key="1">
    <citation type="journal article" date="2014" name="Int. J. Syst. Evol. Microbiol.">
        <title>Complete genome sequence of Corynebacterium casei LMG S-19264T (=DSM 44701T), isolated from a smear-ripened cheese.</title>
        <authorList>
            <consortium name="US DOE Joint Genome Institute (JGI-PGF)"/>
            <person name="Walter F."/>
            <person name="Albersmeier A."/>
            <person name="Kalinowski J."/>
            <person name="Ruckert C."/>
        </authorList>
    </citation>
    <scope>NUCLEOTIDE SEQUENCE</scope>
    <source>
        <strain evidence="2">CGMCC 1.15290</strain>
    </source>
</reference>
<feature type="transmembrane region" description="Helical" evidence="1">
    <location>
        <begin position="451"/>
        <end position="472"/>
    </location>
</feature>
<feature type="transmembrane region" description="Helical" evidence="1">
    <location>
        <begin position="213"/>
        <end position="231"/>
    </location>
</feature>
<evidence type="ECO:0000256" key="1">
    <source>
        <dbReference type="SAM" id="Phobius"/>
    </source>
</evidence>
<feature type="transmembrane region" description="Helical" evidence="1">
    <location>
        <begin position="95"/>
        <end position="119"/>
    </location>
</feature>
<feature type="transmembrane region" description="Helical" evidence="1">
    <location>
        <begin position="181"/>
        <end position="206"/>
    </location>
</feature>
<gene>
    <name evidence="2" type="ORF">GCM10011379_18830</name>
</gene>
<name>A0A917MV25_9BACT</name>
<feature type="transmembrane region" description="Helical" evidence="1">
    <location>
        <begin position="125"/>
        <end position="144"/>
    </location>
</feature>